<feature type="domain" description="Carbamoyl-phosphate synthase small subunit N-terminal" evidence="6">
    <location>
        <begin position="2"/>
        <end position="132"/>
    </location>
</feature>
<dbReference type="Pfam" id="PF00117">
    <property type="entry name" value="GATase"/>
    <property type="match status" value="1"/>
</dbReference>
<dbReference type="EC" id="6.3.5.5" evidence="3"/>
<keyword evidence="8" id="KW-1185">Reference proteome</keyword>
<accession>W9EHB5</accession>
<protein>
    <recommendedName>
        <fullName evidence="3">carbamoyl-phosphate synthase (glutamine-hydrolyzing)</fullName>
        <ecNumber evidence="3">6.3.5.5</ecNumber>
    </recommendedName>
</protein>
<comment type="similarity">
    <text evidence="2">Belongs to the CarA family.</text>
</comment>
<dbReference type="InterPro" id="IPR017926">
    <property type="entry name" value="GATASE"/>
</dbReference>
<keyword evidence="4" id="KW-0315">Glutamine amidotransferase</keyword>
<evidence type="ECO:0000259" key="6">
    <source>
        <dbReference type="SMART" id="SM01097"/>
    </source>
</evidence>
<dbReference type="Gene3D" id="3.50.30.20">
    <property type="entry name" value="Carbamoyl-phosphate synthase small subunit, N-terminal domain"/>
    <property type="match status" value="1"/>
</dbReference>
<evidence type="ECO:0000256" key="4">
    <source>
        <dbReference type="ARBA" id="ARBA00022962"/>
    </source>
</evidence>
<proteinExistence type="inferred from homology"/>
<organism evidence="7 8">
    <name type="scientific">Fructilactobacillus florum 8D</name>
    <dbReference type="NCBI Taxonomy" id="1221538"/>
    <lineage>
        <taxon>Bacteria</taxon>
        <taxon>Bacillati</taxon>
        <taxon>Bacillota</taxon>
        <taxon>Bacilli</taxon>
        <taxon>Lactobacillales</taxon>
        <taxon>Lactobacillaceae</taxon>
        <taxon>Fructilactobacillus</taxon>
    </lineage>
</organism>
<dbReference type="PANTHER" id="PTHR43418">
    <property type="entry name" value="MULTIFUNCTIONAL TRYPTOPHAN BIOSYNTHESIS PROTEIN-RELATED"/>
    <property type="match status" value="1"/>
</dbReference>
<comment type="pathway">
    <text evidence="1">Amino-acid biosynthesis; L-arginine biosynthesis; carbamoyl phosphate from bicarbonate: step 1/1.</text>
</comment>
<dbReference type="PRINTS" id="PR00096">
    <property type="entry name" value="GATASE"/>
</dbReference>
<evidence type="ECO:0000313" key="8">
    <source>
        <dbReference type="Proteomes" id="UP000019474"/>
    </source>
</evidence>
<dbReference type="Gene3D" id="3.40.50.880">
    <property type="match status" value="1"/>
</dbReference>
<evidence type="ECO:0000256" key="2">
    <source>
        <dbReference type="ARBA" id="ARBA00007800"/>
    </source>
</evidence>
<dbReference type="OrthoDB" id="9804328at2"/>
<evidence type="ECO:0000256" key="3">
    <source>
        <dbReference type="ARBA" id="ARBA00012738"/>
    </source>
</evidence>
<dbReference type="Pfam" id="PF00988">
    <property type="entry name" value="CPSase_sm_chain"/>
    <property type="match status" value="1"/>
</dbReference>
<dbReference type="RefSeq" id="WP_009166503.1">
    <property type="nucleotide sequence ID" value="NZ_ALXG01000017.1"/>
</dbReference>
<dbReference type="Proteomes" id="UP000019474">
    <property type="component" value="Unassembled WGS sequence"/>
</dbReference>
<dbReference type="NCBIfam" id="NF009475">
    <property type="entry name" value="PRK12838.1"/>
    <property type="match status" value="1"/>
</dbReference>
<gene>
    <name evidence="7" type="ORF">B808_455</name>
</gene>
<dbReference type="EMBL" id="ALXG01000017">
    <property type="protein sequence ID" value="ETO40656.1"/>
    <property type="molecule type" value="Genomic_DNA"/>
</dbReference>
<dbReference type="PROSITE" id="PS51273">
    <property type="entry name" value="GATASE_TYPE_1"/>
    <property type="match status" value="1"/>
</dbReference>
<evidence type="ECO:0000256" key="5">
    <source>
        <dbReference type="ARBA" id="ARBA00048816"/>
    </source>
</evidence>
<dbReference type="PANTHER" id="PTHR43418:SF7">
    <property type="entry name" value="CARBAMOYL-PHOSPHATE SYNTHASE SMALL CHAIN"/>
    <property type="match status" value="1"/>
</dbReference>
<comment type="caution">
    <text evidence="7">The sequence shown here is derived from an EMBL/GenBank/DDBJ whole genome shotgun (WGS) entry which is preliminary data.</text>
</comment>
<comment type="catalytic activity">
    <reaction evidence="5">
        <text>hydrogencarbonate + L-glutamine + 2 ATP + H2O = carbamoyl phosphate + L-glutamate + 2 ADP + phosphate + 2 H(+)</text>
        <dbReference type="Rhea" id="RHEA:18633"/>
        <dbReference type="ChEBI" id="CHEBI:15377"/>
        <dbReference type="ChEBI" id="CHEBI:15378"/>
        <dbReference type="ChEBI" id="CHEBI:17544"/>
        <dbReference type="ChEBI" id="CHEBI:29985"/>
        <dbReference type="ChEBI" id="CHEBI:30616"/>
        <dbReference type="ChEBI" id="CHEBI:43474"/>
        <dbReference type="ChEBI" id="CHEBI:58228"/>
        <dbReference type="ChEBI" id="CHEBI:58359"/>
        <dbReference type="ChEBI" id="CHEBI:456216"/>
        <dbReference type="EC" id="6.3.5.5"/>
    </reaction>
</comment>
<dbReference type="PATRIC" id="fig|1221538.3.peg.459"/>
<evidence type="ECO:0000313" key="7">
    <source>
        <dbReference type="EMBL" id="ETO40656.1"/>
    </source>
</evidence>
<reference evidence="7 8" key="1">
    <citation type="submission" date="2012-08" db="EMBL/GenBank/DDBJ databases">
        <title>Genome sequencing of Lactobacillus florum 8D.</title>
        <authorList>
            <person name="Kim E.B."/>
            <person name="Marco M.L."/>
        </authorList>
    </citation>
    <scope>NUCLEOTIDE SEQUENCE [LARGE SCALE GENOMIC DNA]</scope>
    <source>
        <strain evidence="7 8">8D</strain>
    </source>
</reference>
<dbReference type="InterPro" id="IPR029062">
    <property type="entry name" value="Class_I_gatase-like"/>
</dbReference>
<dbReference type="InterPro" id="IPR002474">
    <property type="entry name" value="CarbamoylP_synth_ssu_N"/>
</dbReference>
<dbReference type="SUPFAM" id="SSF52021">
    <property type="entry name" value="Carbamoyl phosphate synthetase, small subunit N-terminal domain"/>
    <property type="match status" value="1"/>
</dbReference>
<dbReference type="PRINTS" id="PR00099">
    <property type="entry name" value="CPSGATASE"/>
</dbReference>
<dbReference type="SUPFAM" id="SSF52317">
    <property type="entry name" value="Class I glutamine amidotransferase-like"/>
    <property type="match status" value="1"/>
</dbReference>
<dbReference type="GO" id="GO:0004088">
    <property type="term" value="F:carbamoyl-phosphate synthase (glutamine-hydrolyzing) activity"/>
    <property type="evidence" value="ECO:0007669"/>
    <property type="project" value="UniProtKB-EC"/>
</dbReference>
<name>W9EHB5_9LACO</name>
<evidence type="ECO:0000256" key="1">
    <source>
        <dbReference type="ARBA" id="ARBA00005077"/>
    </source>
</evidence>
<dbReference type="InterPro" id="IPR036480">
    <property type="entry name" value="CarbP_synth_ssu_N_sf"/>
</dbReference>
<sequence>MEKRYLILDDGTSFLGEGFGDLSNTTGELIINTDLNGYQEAITDPVYHNQIIMFTQPSIGNIGTNPQNYESIITSAKGIVVNQREDINQSPLKAQNLSEFLRERQIPGIWKIDTRALRQYVQSHHVQKASIVNTNDEHAFDQLTAAVLSNQQIQAVATPKPYLVPGSGMTIVVIDLGLRESIIRQLAKLNCNIIVVPWDTDFKGIISLAPEGVVISSGPGAPEEIDNTVLETITKLQPCLPLFGIGLGHELIAIANGATVTKMASGVHGNHHPIRQIITNDILYADQSQTYQIERQSIDNNRLIITFVDLINNSIQGLRSRDYPTFSVQFSPEGTSGIDSGLDLFAEFTESILVRRRLNNNEFGI</sequence>
<dbReference type="SMART" id="SM01097">
    <property type="entry name" value="CPSase_sm_chain"/>
    <property type="match status" value="1"/>
</dbReference>
<dbReference type="AlphaFoldDB" id="W9EHB5"/>
<dbReference type="InterPro" id="IPR050472">
    <property type="entry name" value="Anth_synth/Amidotransfase"/>
</dbReference>